<feature type="compositionally biased region" description="Basic and acidic residues" evidence="11">
    <location>
        <begin position="296"/>
        <end position="306"/>
    </location>
</feature>
<evidence type="ECO:0000256" key="8">
    <source>
        <dbReference type="ARBA" id="ARBA00032571"/>
    </source>
</evidence>
<dbReference type="PANTHER" id="PTHR11365">
    <property type="entry name" value="5-OXOPROLINASE RELATED"/>
    <property type="match status" value="1"/>
</dbReference>
<dbReference type="PANTHER" id="PTHR11365:SF2">
    <property type="entry name" value="5-OXOPROLINASE"/>
    <property type="match status" value="1"/>
</dbReference>
<dbReference type="InterPro" id="IPR000306">
    <property type="entry name" value="Znf_FYVE"/>
</dbReference>
<feature type="region of interest" description="Disordered" evidence="11">
    <location>
        <begin position="1575"/>
        <end position="1594"/>
    </location>
</feature>
<evidence type="ECO:0000256" key="11">
    <source>
        <dbReference type="SAM" id="MobiDB-lite"/>
    </source>
</evidence>
<feature type="compositionally biased region" description="Low complexity" evidence="11">
    <location>
        <begin position="1461"/>
        <end position="1479"/>
    </location>
</feature>
<dbReference type="Pfam" id="PF01363">
    <property type="entry name" value="FYVE"/>
    <property type="match status" value="1"/>
</dbReference>
<dbReference type="InterPro" id="IPR008040">
    <property type="entry name" value="Hydant_A_N"/>
</dbReference>
<feature type="region of interest" description="Disordered" evidence="11">
    <location>
        <begin position="1117"/>
        <end position="1159"/>
    </location>
</feature>
<feature type="compositionally biased region" description="Basic and acidic residues" evidence="11">
    <location>
        <begin position="740"/>
        <end position="753"/>
    </location>
</feature>
<dbReference type="GO" id="GO:0017168">
    <property type="term" value="F:5-oxoprolinase (ATP-hydrolyzing) activity"/>
    <property type="evidence" value="ECO:0007669"/>
    <property type="project" value="TreeGrafter"/>
</dbReference>
<evidence type="ECO:0000259" key="12">
    <source>
        <dbReference type="PROSITE" id="PS50178"/>
    </source>
</evidence>
<dbReference type="InterPro" id="IPR013083">
    <property type="entry name" value="Znf_RING/FYVE/PHD"/>
</dbReference>
<feature type="compositionally biased region" description="Basic and acidic residues" evidence="11">
    <location>
        <begin position="328"/>
        <end position="338"/>
    </location>
</feature>
<feature type="domain" description="Myotubularin phosphatase" evidence="13">
    <location>
        <begin position="185"/>
        <end position="604"/>
    </location>
</feature>
<feature type="compositionally biased region" description="Low complexity" evidence="11">
    <location>
        <begin position="1803"/>
        <end position="1821"/>
    </location>
</feature>
<dbReference type="Pfam" id="PF05378">
    <property type="entry name" value="Hydant_A_N"/>
    <property type="match status" value="1"/>
</dbReference>
<comment type="similarity">
    <text evidence="2">Belongs to the oxoprolinase family.</text>
</comment>
<dbReference type="Pfam" id="PF06602">
    <property type="entry name" value="Myotub-related"/>
    <property type="match status" value="1"/>
</dbReference>
<feature type="compositionally biased region" description="Polar residues" evidence="11">
    <location>
        <begin position="1319"/>
        <end position="1335"/>
    </location>
</feature>
<accession>A0A182VZA9</accession>
<feature type="compositionally biased region" description="Low complexity" evidence="11">
    <location>
        <begin position="314"/>
        <end position="323"/>
    </location>
</feature>
<dbReference type="SUPFAM" id="SSF50729">
    <property type="entry name" value="PH domain-like"/>
    <property type="match status" value="1"/>
</dbReference>
<keyword evidence="5 9" id="KW-0863">Zinc-finger</keyword>
<feature type="compositionally biased region" description="Polar residues" evidence="11">
    <location>
        <begin position="673"/>
        <end position="686"/>
    </location>
</feature>
<keyword evidence="15" id="KW-1185">Reference proteome</keyword>
<evidence type="ECO:0000256" key="9">
    <source>
        <dbReference type="PROSITE-ProRule" id="PRU00091"/>
    </source>
</evidence>
<feature type="region of interest" description="Disordered" evidence="11">
    <location>
        <begin position="1290"/>
        <end position="1350"/>
    </location>
</feature>
<protein>
    <recommendedName>
        <fullName evidence="3">phosphatidylinositol-3,5-bisphosphate 3-phosphatase</fullName>
        <ecNumber evidence="3">3.1.3.95</ecNumber>
    </recommendedName>
    <alternativeName>
        <fullName evidence="8">Phosphatidylinositol-3,5-bisphosphate 3-phosphatase</fullName>
    </alternativeName>
</protein>
<keyword evidence="6" id="KW-0862">Zinc</keyword>
<evidence type="ECO:0000256" key="6">
    <source>
        <dbReference type="ARBA" id="ARBA00022833"/>
    </source>
</evidence>
<evidence type="ECO:0000256" key="3">
    <source>
        <dbReference type="ARBA" id="ARBA00012903"/>
    </source>
</evidence>
<feature type="compositionally biased region" description="Basic and acidic residues" evidence="11">
    <location>
        <begin position="1450"/>
        <end position="1459"/>
    </location>
</feature>
<dbReference type="InterPro" id="IPR045079">
    <property type="entry name" value="Oxoprolinase-like"/>
</dbReference>
<feature type="compositionally biased region" description="Polar residues" evidence="11">
    <location>
        <begin position="891"/>
        <end position="908"/>
    </location>
</feature>
<dbReference type="PROSITE" id="PS51339">
    <property type="entry name" value="PPASE_MYOTUBULARIN"/>
    <property type="match status" value="1"/>
</dbReference>
<dbReference type="InterPro" id="IPR003595">
    <property type="entry name" value="Tyr_Pase_cat"/>
</dbReference>
<feature type="region of interest" description="Disordered" evidence="11">
    <location>
        <begin position="673"/>
        <end position="753"/>
    </location>
</feature>
<feature type="region of interest" description="Disordered" evidence="11">
    <location>
        <begin position="1448"/>
        <end position="1479"/>
    </location>
</feature>
<evidence type="ECO:0000256" key="2">
    <source>
        <dbReference type="ARBA" id="ARBA00010403"/>
    </source>
</evidence>
<feature type="region of interest" description="Disordered" evidence="11">
    <location>
        <begin position="886"/>
        <end position="922"/>
    </location>
</feature>
<proteinExistence type="inferred from homology"/>
<evidence type="ECO:0000256" key="4">
    <source>
        <dbReference type="ARBA" id="ARBA00022723"/>
    </source>
</evidence>
<dbReference type="SMART" id="SM00404">
    <property type="entry name" value="PTPc_motif"/>
    <property type="match status" value="1"/>
</dbReference>
<evidence type="ECO:0000256" key="7">
    <source>
        <dbReference type="ARBA" id="ARBA00023098"/>
    </source>
</evidence>
<sequence>MGLKFLLFNNQQSQNLHGGVRKIMEGSGDGSPQSSMCMVKAAELFPKPILEKEEEKLTVRFTELAGESVRFLGQTDDGILALSNYRLFLQKNSTIAEVSVPLGLIESTQVRDLFHLIVNCKDASTVRCSFATSEQCSEWNRRITLSIGVPETLEALFAFPFHAWASESPTLNQDNEWAGRLQRVGSFDDEFRREAERLQFDLQGAWRISQANAEFKLCPSYPRLLLVPACISDDTLQNVASFRSSRRIPAVVWRHQRTGAVIARCSQPEVGWLGWRNSKDEQLLKALSDACSFDRGTQDRASDGTRRTRTQTDSSEASSEGSPPRSPEGSHEEVEMDEPKKILIVDARSYTSAVTNRARGGGCECAEYYPSAEIQFMSLGNIHVIRKSFHALRQLCASQADIPNWLGLLERTLWLQHLSGLLAASMVVCHAIERNGRPVLVHCSDGWDRTPQIVATAQLCLDPYYRTIEGFRVLVEREWLSFGHKFADRCGHGPGSDETNERCPVFLQWLDCVHQIHRQFPCSFEFDMGYLIKLAQHSHSCLFGTFLCNTVKERQENSVPDRTFSVWPFLSGPIYKNHLYVPNRERVLWPAHNVRDLRLWTEVYLGSWGGHNQQSASEVADYPTSSVPSGGSDVVSAVVGVRSIGAGSDPTGNIPPASVNVVVDGMATASVASCSPEQNGSMTKTRSYSDIKEATSGGGMTRRSSDPSMTLDSSIIHRTGGPAALNLSQEESSIDSNLSSDRETSPDLPSIDDHLLHRGVTASSFIQHATEKLQSLTQELNQSDEELEQAIKNQRNLANGSPARSTVLKTEHIGTNILSSSTASSLYANGSIGGIDSLAAAAAATLIPTATTNVRPSFTTTSISNSSTQQQTIEENSYRYRFQPIVPELPTTDTTRSSPKVARESSNSPTQYPARQPQQQQQHLVMWPNAIDENTSRIIKIESYQSSSMGGSKDVLDGGGGGGIGLERTLNRTVIGRPIMANDDMMMESVDLTIGGSNDSSFVGDKLLSASPNRLESPGLNDRSLSPNLWHGSIETSTDTLVPIDQYPLSTGSMQGGLGNLTEDGENMLQGHERRKTSLLEQEQHYNNSNGVSGGGSISLAVGNSDSSLQRFVNGKASEVTTAPNDTADGAEVTSDSDAAKAPTGDSNGCDFTSDSHDYDRKLSNQSTLALAGDSLPKDRPEYRHQQHPPESTLESDRGGGGVAACRSSIVMSLVQNNSVNSGGVNCNKLKANGTTTAGVPIAPMSSGSATTNNLLTSMMLMDESIIIQPQFQQLEINGKQPLGDGETVTAGYGTIMPQKERRRRNSSNSKHDLMSPCKPTNGSISPSATHSRFSTPGARSLPLTPPSVPYAADRPPVATFSCPDGLAHALSEQNLRLQQIVYEHRLREEALQRELYATRLALLKKTCQHCCSSSAQPQYGNEDPVPMSISITSVAALTATAVTSTLGDRIGRDTDRNHSGAHSHSSSRSSSGGDSNSTITSIRTTAITAATTTTDDLFTEALMGCSSLYGLDGKSLLAFSDAEEADDDPDGSSGGGGAEEHCLCQAILRHNRRFAHNVRMWRTVRQFLERTRQKRMDCPSRDPVMPPSDSFALEDPVSEYYADSVADVDERSTGSSSIFDDSGEADDEQRTIQQTPDRQYREGEILLDFIVGGSGGGGGCGEGHCEEDEKDDAELSSQLMVDSMNENASNCSWEAVDDRSAPSSGANSSQQMQYSSSGVGGSTSVLWVPDHAVKRCTTCQIEFWIGRRKHHCRSCGHIFCADCSEFTAHLPDERLYQPVRLCGPCYQRISSMTVPATSSIPTTAGSTLTSSATHSAGSAGNVTGSSVIGTAGNALNDDSNAFLHRSNVTAAAATIMMRDRISSMSQIQSLLAAECSAEAPRASESCCKPNESYQFEMDSGKYNFAIDRGGTFTDVLCITPDRTVRTLKLLSVDPANYPDAPTEGIRRILQQETGRALTADGLIDTGLIGWVRMGTTVATNALLERAGDPVALVVNKGFRDLLQIGNQARPNIFQLNIQKPANLYRDVIEIDARLVPAQEGSCQLDEAASTWRRLTGASDAVYLEMVPLDEEDLRTKLEGVRADGINSLAIVLAHSYACPEHELRVGRIAQELGFQHVTLSHQAMPMCRLVARGFTACAEAYLTPHVERYLDGFRSGFRDQLRGADVLFMQSDGGLTRMEHFRGARAILSGPAGGVVGYAVTGVRDAGEDPAPPLIGFDMGGTSTDVSRYAGMYEHVIESTTAGVTIQAPQLDINTVAAGGGSRLFFRSGLFVVGPESAGAHPGPTCYRKGGPLTVTDANLILGRLLPEYFPAIFGPNEDETLDYETTRAAFEELRAEINDHLTSTGDDGGPLSLEQVAMGFVRVANEAMCRPIRALTQARGYDTARHVLACFGGAGGQHACSIANQLGMAKVVMHKYAGILSAYGMALADVVHETQEPCGLELCPDNRAALKERLHVLSARCVEQLEAQGFTLADEGSITLEPYLHLRYEGTDCALMCAPDRVVENADHTVYGFGDFGRTFRERYRSEFGFVLEGRRILVDDIRVRGCGRASLFTEPDIAEATGPIYPEKTTVAYFEEGSGQEGAGRLVTPVYDCAKLRYGHRVDGPAILIDRLSTIVIEPGSRAFVTRRGDLTIEIGAADGQRFKVDERLDAVQLSIFNHRFMSIAEQMGRVLQRTSISTNIKERLDFSCALFGPDGGLVSNAPHIPVHLGAMQETVQYQLRRRGGTLKPGDVLLSNHPQAGGSHLPDLTVITPVFAPEQPNPVFFVASRGHHADIGGITPGSMPPHSTSLDQEGAAFKSFMLVDGGVFQEQAIIERLTRPAAGSGAPGTRNLSDNLSDLRAQIAANQKGIQLVSELIDAYGLSVVQAYMGHMQQNAELAVRDMLKTIAKDARERTGTTVLEAEQQMDDGTPIRLVVRIDEEQGSAVCDFTGTGPEVSGNCNAPRAITLSALIYCLRCMVGHDVPLNQGCLAPIEVIVPPGTILDPSEGAAVVGGNVLTSQRVVDTVFAAFETCAASQGCMNNVTIGDEGWGYYETVAGGSGAGPGWHGTGGVHTHMTNTRITDPEILELRYPIILRRFTLRDDGSGGAGRYRGGEGVHRELLFRKPMTLSVLTERRTLRPYGAAGGSPGKPGLNLLIRAGPRPGQPGHRAVNIGGKTAVQVGPGDVFSMKTPGGGGYGVPDDEEAPGTALYSVQRQQRQEAAAAAIVSVGSSKAFMERGSVYEYRMAQESV</sequence>
<dbReference type="InterPro" id="IPR016130">
    <property type="entry name" value="Tyr_Pase_AS"/>
</dbReference>
<organism evidence="14 15">
    <name type="scientific">Anopheles minimus</name>
    <dbReference type="NCBI Taxonomy" id="112268"/>
    <lineage>
        <taxon>Eukaryota</taxon>
        <taxon>Metazoa</taxon>
        <taxon>Ecdysozoa</taxon>
        <taxon>Arthropoda</taxon>
        <taxon>Hexapoda</taxon>
        <taxon>Insecta</taxon>
        <taxon>Pterygota</taxon>
        <taxon>Neoptera</taxon>
        <taxon>Endopterygota</taxon>
        <taxon>Diptera</taxon>
        <taxon>Nematocera</taxon>
        <taxon>Culicoidea</taxon>
        <taxon>Culicidae</taxon>
        <taxon>Anophelinae</taxon>
        <taxon>Anopheles</taxon>
    </lineage>
</organism>
<dbReference type="Proteomes" id="UP000075920">
    <property type="component" value="Unassembled WGS sequence"/>
</dbReference>
<dbReference type="EnsemblMetazoa" id="AMIN003414-RA">
    <property type="protein sequence ID" value="AMIN003414-PA"/>
    <property type="gene ID" value="AMIN003414"/>
</dbReference>
<dbReference type="SMART" id="SM00064">
    <property type="entry name" value="FYVE"/>
    <property type="match status" value="1"/>
</dbReference>
<dbReference type="PROSITE" id="PS00383">
    <property type="entry name" value="TYR_PHOSPHATASE_1"/>
    <property type="match status" value="1"/>
</dbReference>
<evidence type="ECO:0000313" key="14">
    <source>
        <dbReference type="EnsemblMetazoa" id="AMIN003414-PA"/>
    </source>
</evidence>
<name>A0A182VZA9_9DIPT</name>
<evidence type="ECO:0000256" key="1">
    <source>
        <dbReference type="ARBA" id="ARBA00007471"/>
    </source>
</evidence>
<feature type="domain" description="FYVE-type" evidence="12">
    <location>
        <begin position="1731"/>
        <end position="1791"/>
    </location>
</feature>
<dbReference type="CDD" id="cd15733">
    <property type="entry name" value="FYVE_MTMR4"/>
    <property type="match status" value="1"/>
</dbReference>
<reference evidence="15" key="1">
    <citation type="submission" date="2013-03" db="EMBL/GenBank/DDBJ databases">
        <title>The Genome Sequence of Anopheles minimus MINIMUS1.</title>
        <authorList>
            <consortium name="The Broad Institute Genomics Platform"/>
            <person name="Neafsey D.E."/>
            <person name="Walton C."/>
            <person name="Walker B."/>
            <person name="Young S.K."/>
            <person name="Zeng Q."/>
            <person name="Gargeya S."/>
            <person name="Fitzgerald M."/>
            <person name="Haas B."/>
            <person name="Abouelleil A."/>
            <person name="Allen A.W."/>
            <person name="Alvarado L."/>
            <person name="Arachchi H.M."/>
            <person name="Berlin A.M."/>
            <person name="Chapman S.B."/>
            <person name="Gainer-Dewar J."/>
            <person name="Goldberg J."/>
            <person name="Griggs A."/>
            <person name="Gujja S."/>
            <person name="Hansen M."/>
            <person name="Howarth C."/>
            <person name="Imamovic A."/>
            <person name="Ireland A."/>
            <person name="Larimer J."/>
            <person name="McCowan C."/>
            <person name="Murphy C."/>
            <person name="Pearson M."/>
            <person name="Poon T.W."/>
            <person name="Priest M."/>
            <person name="Roberts A."/>
            <person name="Saif S."/>
            <person name="Shea T."/>
            <person name="Sisk P."/>
            <person name="Sykes S."/>
            <person name="Wortman J."/>
            <person name="Nusbaum C."/>
            <person name="Birren B."/>
        </authorList>
    </citation>
    <scope>NUCLEOTIDE SEQUENCE [LARGE SCALE GENOMIC DNA]</scope>
    <source>
        <strain evidence="15">MINIMUS1</strain>
    </source>
</reference>
<comment type="similarity">
    <text evidence="1">Belongs to the protein-tyrosine phosphatase family. Non-receptor class myotubularin subfamily.</text>
</comment>
<dbReference type="InterPro" id="IPR010569">
    <property type="entry name" value="Myotubularin-like_Pase_dom"/>
</dbReference>
<feature type="coiled-coil region" evidence="10">
    <location>
        <begin position="766"/>
        <end position="797"/>
    </location>
</feature>
<keyword evidence="10" id="KW-0175">Coiled coil</keyword>
<feature type="region of interest" description="Disordered" evidence="11">
    <location>
        <begin position="295"/>
        <end position="338"/>
    </location>
</feature>
<feature type="compositionally biased region" description="Low complexity" evidence="11">
    <location>
        <begin position="909"/>
        <end position="922"/>
    </location>
</feature>
<dbReference type="InterPro" id="IPR002821">
    <property type="entry name" value="Hydantoinase_A"/>
</dbReference>
<evidence type="ECO:0000259" key="13">
    <source>
        <dbReference type="PROSITE" id="PS51339"/>
    </source>
</evidence>
<feature type="region of interest" description="Disordered" evidence="11">
    <location>
        <begin position="1172"/>
        <end position="1202"/>
    </location>
</feature>
<dbReference type="Gene3D" id="3.30.40.10">
    <property type="entry name" value="Zinc/RING finger domain, C3HC4 (zinc finger)"/>
    <property type="match status" value="1"/>
</dbReference>
<dbReference type="GO" id="GO:0006629">
    <property type="term" value="P:lipid metabolic process"/>
    <property type="evidence" value="ECO:0007669"/>
    <property type="project" value="UniProtKB-KW"/>
</dbReference>
<dbReference type="PROSITE" id="PS50178">
    <property type="entry name" value="ZF_FYVE"/>
    <property type="match status" value="1"/>
</dbReference>
<dbReference type="VEuPathDB" id="VectorBase:AMIN003414"/>
<dbReference type="Pfam" id="PF01968">
    <property type="entry name" value="Hydantoinase_A"/>
    <property type="match status" value="1"/>
</dbReference>
<keyword evidence="7" id="KW-0443">Lipid metabolism</keyword>
<feature type="region of interest" description="Disordered" evidence="11">
    <location>
        <begin position="1608"/>
        <end position="1639"/>
    </location>
</feature>
<dbReference type="SUPFAM" id="SSF52799">
    <property type="entry name" value="(Phosphotyrosine protein) phosphatases II"/>
    <property type="match status" value="1"/>
</dbReference>
<keyword evidence="4" id="KW-0479">Metal-binding</keyword>
<reference evidence="14" key="2">
    <citation type="submission" date="2020-05" db="UniProtKB">
        <authorList>
            <consortium name="EnsemblMetazoa"/>
        </authorList>
    </citation>
    <scope>IDENTIFICATION</scope>
    <source>
        <strain evidence="14">MINIMUS1</strain>
    </source>
</reference>
<dbReference type="GO" id="GO:0052629">
    <property type="term" value="F:phosphatidylinositol-3,5-bisphosphate 3-phosphatase activity"/>
    <property type="evidence" value="ECO:0007669"/>
    <property type="project" value="UniProtKB-EC"/>
</dbReference>
<dbReference type="GO" id="GO:0005829">
    <property type="term" value="C:cytosol"/>
    <property type="evidence" value="ECO:0007669"/>
    <property type="project" value="TreeGrafter"/>
</dbReference>
<evidence type="ECO:0000256" key="5">
    <source>
        <dbReference type="ARBA" id="ARBA00022771"/>
    </source>
</evidence>
<dbReference type="InterPro" id="IPR029021">
    <property type="entry name" value="Prot-tyrosine_phosphatase-like"/>
</dbReference>
<evidence type="ECO:0000313" key="15">
    <source>
        <dbReference type="Proteomes" id="UP000075920"/>
    </source>
</evidence>
<feature type="region of interest" description="Disordered" evidence="11">
    <location>
        <begin position="1697"/>
        <end position="1717"/>
    </location>
</feature>
<dbReference type="SUPFAM" id="SSF57903">
    <property type="entry name" value="FYVE/PHD zinc finger"/>
    <property type="match status" value="1"/>
</dbReference>
<feature type="compositionally biased region" description="Polar residues" evidence="11">
    <location>
        <begin position="1702"/>
        <end position="1715"/>
    </location>
</feature>
<dbReference type="GO" id="GO:0008270">
    <property type="term" value="F:zinc ion binding"/>
    <property type="evidence" value="ECO:0007669"/>
    <property type="project" value="UniProtKB-KW"/>
</dbReference>
<feature type="compositionally biased region" description="Basic and acidic residues" evidence="11">
    <location>
        <begin position="1176"/>
        <end position="1185"/>
    </location>
</feature>
<feature type="region of interest" description="Disordered" evidence="11">
    <location>
        <begin position="1801"/>
        <end position="1821"/>
    </location>
</feature>
<dbReference type="InterPro" id="IPR003692">
    <property type="entry name" value="Hydantoinase_B"/>
</dbReference>
<evidence type="ECO:0000256" key="10">
    <source>
        <dbReference type="SAM" id="Coils"/>
    </source>
</evidence>
<dbReference type="InterPro" id="IPR017455">
    <property type="entry name" value="Znf_FYVE-rel"/>
</dbReference>
<dbReference type="EC" id="3.1.3.95" evidence="3"/>
<dbReference type="InterPro" id="IPR046978">
    <property type="entry name" value="MTMR4_FYVE"/>
</dbReference>
<dbReference type="GO" id="GO:0006749">
    <property type="term" value="P:glutathione metabolic process"/>
    <property type="evidence" value="ECO:0007669"/>
    <property type="project" value="TreeGrafter"/>
</dbReference>
<dbReference type="InterPro" id="IPR011011">
    <property type="entry name" value="Znf_FYVE_PHD"/>
</dbReference>
<dbReference type="STRING" id="112268.A0A182VZA9"/>
<dbReference type="Pfam" id="PF02538">
    <property type="entry name" value="Hydantoinase_B"/>
    <property type="match status" value="1"/>
</dbReference>
<feature type="compositionally biased region" description="Polar residues" evidence="11">
    <location>
        <begin position="726"/>
        <end position="739"/>
    </location>
</feature>